<feature type="compositionally biased region" description="Basic residues" evidence="1">
    <location>
        <begin position="671"/>
        <end position="688"/>
    </location>
</feature>
<feature type="compositionally biased region" description="Basic and acidic residues" evidence="1">
    <location>
        <begin position="716"/>
        <end position="737"/>
    </location>
</feature>
<evidence type="ECO:0000256" key="1">
    <source>
        <dbReference type="SAM" id="MobiDB-lite"/>
    </source>
</evidence>
<name>A0ABR2IFW5_9PEZI</name>
<feature type="region of interest" description="Disordered" evidence="1">
    <location>
        <begin position="1"/>
        <end position="98"/>
    </location>
</feature>
<dbReference type="EMBL" id="JAPCWZ010000005">
    <property type="protein sequence ID" value="KAK8862465.1"/>
    <property type="molecule type" value="Genomic_DNA"/>
</dbReference>
<dbReference type="InterPro" id="IPR055936">
    <property type="entry name" value="DUF7514"/>
</dbReference>
<gene>
    <name evidence="3" type="ORF">PGQ11_008700</name>
</gene>
<evidence type="ECO:0000259" key="2">
    <source>
        <dbReference type="Pfam" id="PF24355"/>
    </source>
</evidence>
<sequence length="737" mass="79804">MTTDPKEQQQPNGAPDLKLAITDWGGKTQQHTPKQAASEEDNLSPHSTAVVRRPGPSPACVSKIATTTTPERSKNRPSPEDITRPDAHMNHASPTTTAATVGLTAGLITEIRRAVRDEIFEVMQGLHVQGEEDIDYQGQSHSLVKPQASSGVTTEWGNLFNSEGHATPRFGQIMRVLSGHVISKFCSEDNGSVMTPDGLRRFYVTYRLDAEVFPFIDVFSSKSPEVYRRIADFLLDMECQHHLVQPNEYLRPLVPALTVVGFAQYYMSCILAYPDTEFYRLEKIVADVPSIVVMVANPMVPEFLPKVIHRNQLPPSADIKSKQLLDSAFEDLMYDLDLPPPPPRKESPRHHHPQITAAAKVSPSPQPYRNEPKPAAAADEKLSSFLPLGPSRSASYRKHVQSSHLHTIGDDDGNDNPNANQEGDGGLARERELERASMPGPRPGHARQHSWHAEHAGGGGSPAGVPHHHHRQASERNRRYYPGHAGQSSFSGAPESAQVNGGSGVVVPLSSATGPPRGSVSSSVPSSGYWGHGGRTPPPSRHNSTSVPDVSSTGPFSFSSSSSSSAVGVATPAATPASSSGPVSPATSITHQWNPLQYRPTDSRNSSFSGGVDRQEQLQQKIPHHVRWEGVAPQKGGSEPLPVTPAGAPTSSKTGSVGGGPNSTKTERRSSQRHRHSHHGDHHHHRRFPSSGASSAAGDKDDYGDDDNNNSGNSRKKGETWEEYLRAQRKGEGYHSR</sequence>
<feature type="domain" description="DUF7514" evidence="2">
    <location>
        <begin position="157"/>
        <end position="328"/>
    </location>
</feature>
<comment type="caution">
    <text evidence="3">The sequence shown here is derived from an EMBL/GenBank/DDBJ whole genome shotgun (WGS) entry which is preliminary data.</text>
</comment>
<feature type="compositionally biased region" description="Low complexity" evidence="1">
    <location>
        <begin position="514"/>
        <end position="528"/>
    </location>
</feature>
<evidence type="ECO:0000313" key="3">
    <source>
        <dbReference type="EMBL" id="KAK8862465.1"/>
    </source>
</evidence>
<reference evidence="3 4" key="1">
    <citation type="journal article" date="2024" name="IMA Fungus">
        <title>Apiospora arundinis, a panoply of carbohydrate-active enzymes and secondary metabolites.</title>
        <authorList>
            <person name="Sorensen T."/>
            <person name="Petersen C."/>
            <person name="Muurmann A.T."/>
            <person name="Christiansen J.V."/>
            <person name="Brundto M.L."/>
            <person name="Overgaard C.K."/>
            <person name="Boysen A.T."/>
            <person name="Wollenberg R.D."/>
            <person name="Larsen T.O."/>
            <person name="Sorensen J.L."/>
            <person name="Nielsen K.L."/>
            <person name="Sondergaard T.E."/>
        </authorList>
    </citation>
    <scope>NUCLEOTIDE SEQUENCE [LARGE SCALE GENOMIC DNA]</scope>
    <source>
        <strain evidence="3 4">AAU 773</strain>
    </source>
</reference>
<feature type="region of interest" description="Disordered" evidence="1">
    <location>
        <begin position="335"/>
        <end position="737"/>
    </location>
</feature>
<dbReference type="Proteomes" id="UP001390339">
    <property type="component" value="Unassembled WGS sequence"/>
</dbReference>
<organism evidence="3 4">
    <name type="scientific">Apiospora arundinis</name>
    <dbReference type="NCBI Taxonomy" id="335852"/>
    <lineage>
        <taxon>Eukaryota</taxon>
        <taxon>Fungi</taxon>
        <taxon>Dikarya</taxon>
        <taxon>Ascomycota</taxon>
        <taxon>Pezizomycotina</taxon>
        <taxon>Sordariomycetes</taxon>
        <taxon>Xylariomycetidae</taxon>
        <taxon>Amphisphaeriales</taxon>
        <taxon>Apiosporaceae</taxon>
        <taxon>Apiospora</taxon>
    </lineage>
</organism>
<evidence type="ECO:0000313" key="4">
    <source>
        <dbReference type="Proteomes" id="UP001390339"/>
    </source>
</evidence>
<proteinExistence type="predicted"/>
<protein>
    <submittedName>
        <fullName evidence="3">Hydroxyproline-rich glycoprotein DZ-HRGP</fullName>
    </submittedName>
</protein>
<feature type="compositionally biased region" description="Basic and acidic residues" evidence="1">
    <location>
        <begin position="71"/>
        <end position="89"/>
    </location>
</feature>
<dbReference type="PANTHER" id="PTHR39611:SF2">
    <property type="entry name" value="HYDROXYPROLINE-RICH GLYCOPROTEIN DZ-HRGP"/>
    <property type="match status" value="1"/>
</dbReference>
<feature type="compositionally biased region" description="Low complexity" evidence="1">
    <location>
        <begin position="550"/>
        <end position="588"/>
    </location>
</feature>
<dbReference type="PANTHER" id="PTHR39611">
    <property type="entry name" value="HYDROXYPROLINE-RICH GLYCOPROTEIN DZ-HRGP-RELATED"/>
    <property type="match status" value="1"/>
</dbReference>
<dbReference type="Pfam" id="PF24355">
    <property type="entry name" value="DUF7514"/>
    <property type="match status" value="1"/>
</dbReference>
<keyword evidence="4" id="KW-1185">Reference proteome</keyword>
<accession>A0ABR2IFW5</accession>